<dbReference type="EMBL" id="BNDW01000027">
    <property type="protein sequence ID" value="GHI22829.1"/>
    <property type="molecule type" value="Genomic_DNA"/>
</dbReference>
<sequence length="94" mass="10039">MRRVWRGASDAARLAVLVLASRTPSENGVVKIHTSELGRWLGMSASYTASAVVSELRRSGVVSVETEKASTARTSAWSARCCLCGRRRALSATG</sequence>
<protein>
    <submittedName>
        <fullName evidence="1">Uncharacterized protein</fullName>
    </submittedName>
</protein>
<gene>
    <name evidence="1" type="ORF">Shyd_42000</name>
</gene>
<evidence type="ECO:0000313" key="1">
    <source>
        <dbReference type="EMBL" id="GHI22829.1"/>
    </source>
</evidence>
<proteinExistence type="predicted"/>
<evidence type="ECO:0000313" key="2">
    <source>
        <dbReference type="Proteomes" id="UP001052739"/>
    </source>
</evidence>
<name>A0ABQ3PCW3_9ACTN</name>
<accession>A0ABQ3PCW3</accession>
<dbReference type="Proteomes" id="UP001052739">
    <property type="component" value="Unassembled WGS sequence"/>
</dbReference>
<reference evidence="1" key="1">
    <citation type="submission" date="2024-05" db="EMBL/GenBank/DDBJ databases">
        <title>Whole genome shotgun sequence of Streptomyces hydrogenans NBRC 13475.</title>
        <authorList>
            <person name="Komaki H."/>
            <person name="Tamura T."/>
        </authorList>
    </citation>
    <scope>NUCLEOTIDE SEQUENCE</scope>
    <source>
        <strain evidence="1">NBRC 13475</strain>
    </source>
</reference>
<comment type="caution">
    <text evidence="1">The sequence shown here is derived from an EMBL/GenBank/DDBJ whole genome shotgun (WGS) entry which is preliminary data.</text>
</comment>
<organism evidence="1 2">
    <name type="scientific">Streptomyces hydrogenans</name>
    <dbReference type="NCBI Taxonomy" id="1873719"/>
    <lineage>
        <taxon>Bacteria</taxon>
        <taxon>Bacillati</taxon>
        <taxon>Actinomycetota</taxon>
        <taxon>Actinomycetes</taxon>
        <taxon>Kitasatosporales</taxon>
        <taxon>Streptomycetaceae</taxon>
        <taxon>Streptomyces</taxon>
    </lineage>
</organism>
<keyword evidence="2" id="KW-1185">Reference proteome</keyword>